<keyword evidence="2" id="KW-0378">Hydrolase</keyword>
<keyword evidence="1" id="KW-0812">Transmembrane</keyword>
<dbReference type="GO" id="GO:0008237">
    <property type="term" value="F:metallopeptidase activity"/>
    <property type="evidence" value="ECO:0007669"/>
    <property type="project" value="UniProtKB-KW"/>
</dbReference>
<feature type="transmembrane region" description="Helical" evidence="1">
    <location>
        <begin position="128"/>
        <end position="150"/>
    </location>
</feature>
<keyword evidence="3" id="KW-1185">Reference proteome</keyword>
<comment type="caution">
    <text evidence="2">The sequence shown here is derived from an EMBL/GenBank/DDBJ whole genome shotgun (WGS) entry which is preliminary data.</text>
</comment>
<feature type="transmembrane region" description="Helical" evidence="1">
    <location>
        <begin position="162"/>
        <end position="182"/>
    </location>
</feature>
<name>A0ABW4LH64_9MICO</name>
<dbReference type="Pfam" id="PF13367">
    <property type="entry name" value="PrsW-protease"/>
    <property type="match status" value="1"/>
</dbReference>
<dbReference type="PANTHER" id="PTHR36844">
    <property type="entry name" value="PROTEASE PRSW"/>
    <property type="match status" value="1"/>
</dbReference>
<reference evidence="3" key="1">
    <citation type="journal article" date="2019" name="Int. J. Syst. Evol. Microbiol.">
        <title>The Global Catalogue of Microorganisms (GCM) 10K type strain sequencing project: providing services to taxonomists for standard genome sequencing and annotation.</title>
        <authorList>
            <consortium name="The Broad Institute Genomics Platform"/>
            <consortium name="The Broad Institute Genome Sequencing Center for Infectious Disease"/>
            <person name="Wu L."/>
            <person name="Ma J."/>
        </authorList>
    </citation>
    <scope>NUCLEOTIDE SEQUENCE [LARGE SCALE GENOMIC DNA]</scope>
    <source>
        <strain evidence="3">CGMCC 1.12471</strain>
    </source>
</reference>
<feature type="transmembrane region" description="Helical" evidence="1">
    <location>
        <begin position="55"/>
        <end position="78"/>
    </location>
</feature>
<evidence type="ECO:0000256" key="1">
    <source>
        <dbReference type="SAM" id="Phobius"/>
    </source>
</evidence>
<accession>A0ABW4LH64</accession>
<feature type="transmembrane region" description="Helical" evidence="1">
    <location>
        <begin position="90"/>
        <end position="116"/>
    </location>
</feature>
<proteinExistence type="predicted"/>
<evidence type="ECO:0000313" key="3">
    <source>
        <dbReference type="Proteomes" id="UP001597347"/>
    </source>
</evidence>
<dbReference type="PANTHER" id="PTHR36844:SF1">
    <property type="entry name" value="PROTEASE PRSW"/>
    <property type="match status" value="1"/>
</dbReference>
<gene>
    <name evidence="2" type="ORF">ACFSBI_13830</name>
</gene>
<keyword evidence="2" id="KW-0482">Metalloprotease</keyword>
<protein>
    <submittedName>
        <fullName evidence="2">PrsW family intramembrane metalloprotease</fullName>
    </submittedName>
</protein>
<organism evidence="2 3">
    <name type="scientific">Amnibacterium endophyticum</name>
    <dbReference type="NCBI Taxonomy" id="2109337"/>
    <lineage>
        <taxon>Bacteria</taxon>
        <taxon>Bacillati</taxon>
        <taxon>Actinomycetota</taxon>
        <taxon>Actinomycetes</taxon>
        <taxon>Micrococcales</taxon>
        <taxon>Microbacteriaceae</taxon>
        <taxon>Amnibacterium</taxon>
    </lineage>
</organism>
<dbReference type="Proteomes" id="UP001597347">
    <property type="component" value="Unassembled WGS sequence"/>
</dbReference>
<keyword evidence="1" id="KW-1133">Transmembrane helix</keyword>
<feature type="transmembrane region" description="Helical" evidence="1">
    <location>
        <begin position="233"/>
        <end position="251"/>
    </location>
</feature>
<evidence type="ECO:0000313" key="2">
    <source>
        <dbReference type="EMBL" id="MFD1722630.1"/>
    </source>
</evidence>
<sequence>MTDIRSAPSPQAPIDFPPHDPGHVGRRVAAALGIALGAAALVAVALYLLGGLGVAGAGVAALAALVPFAVVLLAIRWIDRWEPEPRPALLFALLWGAGVSVAVALLFDLGVQIALASAGGQPDDFVQAVVQAPIVEEAAKGFGVLLLFWFNRKHFDGPVDGIVYAATVAAGFAFTENVLYFGRTLVESGIGPQFVVIFVARGIFSPFAHLLFTACTGYAIGKAAERGGAGLGFVAYLLGLIPAALLHALWNGGLSLARNTIEYYFVVEVPIFVLAVVVVLAVRTRERSVTRQRLSEYAEAGWFTEAEVALLSTWSGRRRAMRWADQQPDRHRKRAAMNRFVRDATRLGHARQRLLRGRTAIGRTPDERELLGRIVEDRQVLTARA</sequence>
<feature type="transmembrane region" description="Helical" evidence="1">
    <location>
        <begin position="194"/>
        <end position="221"/>
    </location>
</feature>
<dbReference type="RefSeq" id="WP_377935902.1">
    <property type="nucleotide sequence ID" value="NZ_JBHUEA010000024.1"/>
</dbReference>
<dbReference type="EMBL" id="JBHUEA010000024">
    <property type="protein sequence ID" value="MFD1722630.1"/>
    <property type="molecule type" value="Genomic_DNA"/>
</dbReference>
<feature type="transmembrane region" description="Helical" evidence="1">
    <location>
        <begin position="28"/>
        <end position="49"/>
    </location>
</feature>
<keyword evidence="2" id="KW-0645">Protease</keyword>
<keyword evidence="1" id="KW-0472">Membrane</keyword>
<dbReference type="InterPro" id="IPR026898">
    <property type="entry name" value="PrsW"/>
</dbReference>
<feature type="transmembrane region" description="Helical" evidence="1">
    <location>
        <begin position="263"/>
        <end position="282"/>
    </location>
</feature>